<sequence length="71" mass="8036">MAVTISSIEFQRLEHSPLFLYPTINSRTDSTLIYNKVFGSSSKDNTSLLKESTSVAKYTKIFVSIKYLIVL</sequence>
<name>I8XLB2_9BACE</name>
<comment type="caution">
    <text evidence="1">The sequence shown here is derived from an EMBL/GenBank/DDBJ whole genome shotgun (WGS) entry which is preliminary data.</text>
</comment>
<dbReference type="HOGENOM" id="CLU_2731644_0_0_10"/>
<dbReference type="Proteomes" id="UP000003089">
    <property type="component" value="Unassembled WGS sequence"/>
</dbReference>
<dbReference type="EMBL" id="AGXS01000015">
    <property type="protein sequence ID" value="EIY51680.1"/>
    <property type="molecule type" value="Genomic_DNA"/>
</dbReference>
<dbReference type="AlphaFoldDB" id="I8XLB2"/>
<reference evidence="1 2" key="1">
    <citation type="submission" date="2012-02" db="EMBL/GenBank/DDBJ databases">
        <title>The Genome Sequence of Bacteroides nordii CL02T12C05.</title>
        <authorList>
            <consortium name="The Broad Institute Genome Sequencing Platform"/>
            <person name="Earl A."/>
            <person name="Ward D."/>
            <person name="Feldgarden M."/>
            <person name="Gevers D."/>
            <person name="Zitomersky N.L."/>
            <person name="Coyne M.J."/>
            <person name="Comstock L.E."/>
            <person name="Young S.K."/>
            <person name="Zeng Q."/>
            <person name="Gargeya S."/>
            <person name="Fitzgerald M."/>
            <person name="Haas B."/>
            <person name="Abouelleil A."/>
            <person name="Alvarado L."/>
            <person name="Arachchi H.M."/>
            <person name="Berlin A."/>
            <person name="Chapman S.B."/>
            <person name="Gearin G."/>
            <person name="Goldberg J."/>
            <person name="Griggs A."/>
            <person name="Gujja S."/>
            <person name="Hansen M."/>
            <person name="Heiman D."/>
            <person name="Howarth C."/>
            <person name="Larimer J."/>
            <person name="Lui A."/>
            <person name="MacDonald P.J.P."/>
            <person name="McCowen C."/>
            <person name="Montmayeur A."/>
            <person name="Murphy C."/>
            <person name="Neiman D."/>
            <person name="Pearson M."/>
            <person name="Priest M."/>
            <person name="Roberts A."/>
            <person name="Saif S."/>
            <person name="Shea T."/>
            <person name="Sisk P."/>
            <person name="Stolte C."/>
            <person name="Sykes S."/>
            <person name="Wortman J."/>
            <person name="Nusbaum C."/>
            <person name="Birren B."/>
        </authorList>
    </citation>
    <scope>NUCLEOTIDE SEQUENCE [LARGE SCALE GENOMIC DNA]</scope>
    <source>
        <strain evidence="1 2">CL02T12C05</strain>
    </source>
</reference>
<organism evidence="1 2">
    <name type="scientific">Bacteroides nordii CL02T12C05</name>
    <dbReference type="NCBI Taxonomy" id="997884"/>
    <lineage>
        <taxon>Bacteria</taxon>
        <taxon>Pseudomonadati</taxon>
        <taxon>Bacteroidota</taxon>
        <taxon>Bacteroidia</taxon>
        <taxon>Bacteroidales</taxon>
        <taxon>Bacteroidaceae</taxon>
        <taxon>Bacteroides</taxon>
    </lineage>
</organism>
<keyword evidence="2" id="KW-1185">Reference proteome</keyword>
<gene>
    <name evidence="1" type="ORF">HMPREF1068_01227</name>
</gene>
<evidence type="ECO:0000313" key="1">
    <source>
        <dbReference type="EMBL" id="EIY51680.1"/>
    </source>
</evidence>
<evidence type="ECO:0000313" key="2">
    <source>
        <dbReference type="Proteomes" id="UP000003089"/>
    </source>
</evidence>
<accession>I8XLB2</accession>
<protein>
    <submittedName>
        <fullName evidence="1">Uncharacterized protein</fullName>
    </submittedName>
</protein>
<proteinExistence type="predicted"/>